<dbReference type="RefSeq" id="XP_011128468.1">
    <property type="nucleotide sequence ID" value="XM_011130166.1"/>
</dbReference>
<keyword evidence="2" id="KW-1185">Reference proteome</keyword>
<reference evidence="1" key="1">
    <citation type="submission" date="2013-12" db="EMBL/GenBank/DDBJ databases">
        <authorList>
            <person name="Omoto C.K."/>
            <person name="Sibley D."/>
            <person name="Venepally P."/>
            <person name="Hadjithomas M."/>
            <person name="Karamycheva S."/>
            <person name="Brunk B."/>
            <person name="Roos D."/>
            <person name="Caler E."/>
            <person name="Lorenzi H."/>
        </authorList>
    </citation>
    <scope>NUCLEOTIDE SEQUENCE</scope>
</reference>
<comment type="caution">
    <text evidence="1">The sequence shown here is derived from an EMBL/GenBank/DDBJ whole genome shotgun (WGS) entry which is preliminary data.</text>
</comment>
<sequence length="421" mass="48173">MIEKRLAKEIERRLRDDDDVQILKWFEQQIISARSVRAAMTRGVAEEYDQLSDLTFSRVVEWLIPRFWADSTDAKRARRVVACLRQAYILSVLPEPWLDEPRCSSSYAPSGVFPDGTGLRSVATVAYWAYFMNAKGGMSAEQELKNLSMLSRWTSAASFMQAFAGLETHSLLFTKEGTRFDLLADLTQAMALTHIYDGYERRPYDERPDMTPEMVGDVQNIVRQLIRVRATSVSQARELYAFHLGSWIKSTASKVSKSHYNHFLTLYREHQTRLVYNYFSGLLSWTMPSREEALSSEEAHFPVTENTPRTRADGTPYARLQLIWMEEQFVRRLMYLLINQHAADTSQEQDAVILGLRGPQFILSVSEDTFQRLYDQALEETAARVATEQGYDYAWRAGCAAMVTMHDVCSLLAGPKADDDS</sequence>
<dbReference type="GeneID" id="22910329"/>
<dbReference type="OrthoDB" id="8300588at2759"/>
<dbReference type="AlphaFoldDB" id="A0A023BDV2"/>
<accession>A0A023BDV2</accession>
<evidence type="ECO:0000313" key="1">
    <source>
        <dbReference type="EMBL" id="EZG89662.1"/>
    </source>
</evidence>
<evidence type="ECO:0000313" key="2">
    <source>
        <dbReference type="Proteomes" id="UP000019763"/>
    </source>
</evidence>
<organism evidence="1 2">
    <name type="scientific">Gregarina niphandrodes</name>
    <name type="common">Septate eugregarine</name>
    <dbReference type="NCBI Taxonomy" id="110365"/>
    <lineage>
        <taxon>Eukaryota</taxon>
        <taxon>Sar</taxon>
        <taxon>Alveolata</taxon>
        <taxon>Apicomplexa</taxon>
        <taxon>Conoidasida</taxon>
        <taxon>Gregarinasina</taxon>
        <taxon>Eugregarinorida</taxon>
        <taxon>Gregarinidae</taxon>
        <taxon>Gregarina</taxon>
    </lineage>
</organism>
<dbReference type="Proteomes" id="UP000019763">
    <property type="component" value="Unassembled WGS sequence"/>
</dbReference>
<name>A0A023BDV2_GRENI</name>
<proteinExistence type="predicted"/>
<dbReference type="EMBL" id="AFNH02000012">
    <property type="protein sequence ID" value="EZG89662.1"/>
    <property type="molecule type" value="Genomic_DNA"/>
</dbReference>
<gene>
    <name evidence="1" type="ORF">GNI_001390</name>
</gene>
<dbReference type="VEuPathDB" id="CryptoDB:GNI_001390"/>
<protein>
    <submittedName>
        <fullName evidence="1">Uncharacterized protein</fullName>
    </submittedName>
</protein>